<dbReference type="WBParaSite" id="HPLM_0001151701-mRNA-1">
    <property type="protein sequence ID" value="HPLM_0001151701-mRNA-1"/>
    <property type="gene ID" value="HPLM_0001151701"/>
</dbReference>
<keyword evidence="2" id="KW-1185">Reference proteome</keyword>
<dbReference type="Proteomes" id="UP000268014">
    <property type="component" value="Unassembled WGS sequence"/>
</dbReference>
<dbReference type="STRING" id="6290.A0A0N4WKB8"/>
<organism evidence="3">
    <name type="scientific">Haemonchus placei</name>
    <name type="common">Barber's pole worm</name>
    <dbReference type="NCBI Taxonomy" id="6290"/>
    <lineage>
        <taxon>Eukaryota</taxon>
        <taxon>Metazoa</taxon>
        <taxon>Ecdysozoa</taxon>
        <taxon>Nematoda</taxon>
        <taxon>Chromadorea</taxon>
        <taxon>Rhabditida</taxon>
        <taxon>Rhabditina</taxon>
        <taxon>Rhabditomorpha</taxon>
        <taxon>Strongyloidea</taxon>
        <taxon>Trichostrongylidae</taxon>
        <taxon>Haemonchus</taxon>
    </lineage>
</organism>
<reference evidence="3" key="1">
    <citation type="submission" date="2017-02" db="UniProtKB">
        <authorList>
            <consortium name="WormBaseParasite"/>
        </authorList>
    </citation>
    <scope>IDENTIFICATION</scope>
</reference>
<reference evidence="1 2" key="2">
    <citation type="submission" date="2018-11" db="EMBL/GenBank/DDBJ databases">
        <authorList>
            <consortium name="Pathogen Informatics"/>
        </authorList>
    </citation>
    <scope>NUCLEOTIDE SEQUENCE [LARGE SCALE GENOMIC DNA]</scope>
    <source>
        <strain evidence="1 2">MHpl1</strain>
    </source>
</reference>
<gene>
    <name evidence="1" type="ORF">HPLM_LOCUS11509</name>
</gene>
<dbReference type="AlphaFoldDB" id="A0A0N4WKB8"/>
<proteinExistence type="predicted"/>
<sequence>MRKQAREFDKAIRKLLAETHVRFGHSCVARLYVNKEHGRLGLKSVKDEMEHTIVYTWCYLAFHPDFQVPYHPCESLKSSSKRSLISDFLSVITESRLENQITRPTQSTICVRKKIHVTATSVVRAMSTLAHERWANTRMHEWLQRQVASRVLSSNENTGLPFVYHKDSFLWSQTGWVSSTVLRNAWAAQEGPLSKAVRQANQ</sequence>
<name>A0A0N4WKB8_HAEPC</name>
<dbReference type="EMBL" id="UZAF01017590">
    <property type="protein sequence ID" value="VDO43081.1"/>
    <property type="molecule type" value="Genomic_DNA"/>
</dbReference>
<evidence type="ECO:0000313" key="1">
    <source>
        <dbReference type="EMBL" id="VDO43081.1"/>
    </source>
</evidence>
<dbReference type="OrthoDB" id="5798715at2759"/>
<accession>A0A0N4WKB8</accession>
<evidence type="ECO:0000313" key="3">
    <source>
        <dbReference type="WBParaSite" id="HPLM_0001151701-mRNA-1"/>
    </source>
</evidence>
<evidence type="ECO:0000313" key="2">
    <source>
        <dbReference type="Proteomes" id="UP000268014"/>
    </source>
</evidence>
<protein>
    <submittedName>
        <fullName evidence="1 3">Uncharacterized protein</fullName>
    </submittedName>
</protein>